<comment type="subcellular location">
    <subcellularLocation>
        <location evidence="1">Membrane</location>
        <topology evidence="1">Multi-pass membrane protein</topology>
    </subcellularLocation>
</comment>
<dbReference type="EMBL" id="JACIIV010000032">
    <property type="protein sequence ID" value="MBB6229116.1"/>
    <property type="molecule type" value="Genomic_DNA"/>
</dbReference>
<dbReference type="Pfam" id="PF02254">
    <property type="entry name" value="TrkA_N"/>
    <property type="match status" value="1"/>
</dbReference>
<dbReference type="PROSITE" id="PS51201">
    <property type="entry name" value="RCK_N"/>
    <property type="match status" value="1"/>
</dbReference>
<feature type="transmembrane region" description="Helical" evidence="7">
    <location>
        <begin position="360"/>
        <end position="378"/>
    </location>
</feature>
<evidence type="ECO:0000313" key="9">
    <source>
        <dbReference type="EMBL" id="MBB6229116.1"/>
    </source>
</evidence>
<protein>
    <submittedName>
        <fullName evidence="9">Kef-type K+ transport system membrane component KefB</fullName>
    </submittedName>
</protein>
<evidence type="ECO:0000256" key="4">
    <source>
        <dbReference type="ARBA" id="ARBA00022692"/>
    </source>
</evidence>
<dbReference type="Proteomes" id="UP000538147">
    <property type="component" value="Unassembled WGS sequence"/>
</dbReference>
<feature type="transmembrane region" description="Helical" evidence="7">
    <location>
        <begin position="120"/>
        <end position="139"/>
    </location>
</feature>
<dbReference type="PANTHER" id="PTHR42751">
    <property type="entry name" value="SODIUM/HYDROGEN EXCHANGER FAMILY/TRKA DOMAIN PROTEIN"/>
    <property type="match status" value="1"/>
</dbReference>
<evidence type="ECO:0000256" key="3">
    <source>
        <dbReference type="ARBA" id="ARBA00022448"/>
    </source>
</evidence>
<keyword evidence="4 7" id="KW-0812">Transmembrane</keyword>
<dbReference type="InterPro" id="IPR038770">
    <property type="entry name" value="Na+/solute_symporter_sf"/>
</dbReference>
<dbReference type="PANTHER" id="PTHR42751:SF3">
    <property type="entry name" value="SODIUM_GLUTAMATE SYMPORTER"/>
    <property type="match status" value="1"/>
</dbReference>
<accession>A0A841LAF8</accession>
<dbReference type="GO" id="GO:0016020">
    <property type="term" value="C:membrane"/>
    <property type="evidence" value="ECO:0007669"/>
    <property type="project" value="UniProtKB-SubCell"/>
</dbReference>
<evidence type="ECO:0000256" key="5">
    <source>
        <dbReference type="ARBA" id="ARBA00022989"/>
    </source>
</evidence>
<keyword evidence="3" id="KW-0813">Transport</keyword>
<evidence type="ECO:0000256" key="2">
    <source>
        <dbReference type="ARBA" id="ARBA00005551"/>
    </source>
</evidence>
<evidence type="ECO:0000256" key="1">
    <source>
        <dbReference type="ARBA" id="ARBA00004141"/>
    </source>
</evidence>
<keyword evidence="6 7" id="KW-0472">Membrane</keyword>
<evidence type="ECO:0000256" key="7">
    <source>
        <dbReference type="SAM" id="Phobius"/>
    </source>
</evidence>
<evidence type="ECO:0000256" key="6">
    <source>
        <dbReference type="ARBA" id="ARBA00023136"/>
    </source>
</evidence>
<feature type="transmembrane region" description="Helical" evidence="7">
    <location>
        <begin position="186"/>
        <end position="208"/>
    </location>
</feature>
<feature type="transmembrane region" description="Helical" evidence="7">
    <location>
        <begin position="274"/>
        <end position="292"/>
    </location>
</feature>
<dbReference type="InterPro" id="IPR006153">
    <property type="entry name" value="Cation/H_exchanger_TM"/>
</dbReference>
<dbReference type="GO" id="GO:1902600">
    <property type="term" value="P:proton transmembrane transport"/>
    <property type="evidence" value="ECO:0007669"/>
    <property type="project" value="InterPro"/>
</dbReference>
<name>A0A841LAF8_9SPHN</name>
<dbReference type="Gene3D" id="3.40.50.720">
    <property type="entry name" value="NAD(P)-binding Rossmann-like Domain"/>
    <property type="match status" value="1"/>
</dbReference>
<dbReference type="AlphaFoldDB" id="A0A841LAF8"/>
<proteinExistence type="inferred from homology"/>
<dbReference type="GO" id="GO:0015297">
    <property type="term" value="F:antiporter activity"/>
    <property type="evidence" value="ECO:0007669"/>
    <property type="project" value="InterPro"/>
</dbReference>
<feature type="transmembrane region" description="Helical" evidence="7">
    <location>
        <begin position="220"/>
        <end position="240"/>
    </location>
</feature>
<feature type="domain" description="RCK N-terminal" evidence="8">
    <location>
        <begin position="414"/>
        <end position="537"/>
    </location>
</feature>
<keyword evidence="10" id="KW-1185">Reference proteome</keyword>
<dbReference type="InterPro" id="IPR036291">
    <property type="entry name" value="NAD(P)-bd_dom_sf"/>
</dbReference>
<dbReference type="InterPro" id="IPR003148">
    <property type="entry name" value="RCK_N"/>
</dbReference>
<gene>
    <name evidence="9" type="ORF">FHS79_003315</name>
</gene>
<sequence>MAELITHSLFSEIAALLILAGVVGMIGHLLKQPLVVSYIVVGILAGPAVLGVAQSEGPLELLSDLGIAILLFLVGLKMDYRLIRSLGFVSLTTGLGQVLFTSVFGFLIALALGFDTIPSLFIAVALTFSSTIIIVKLLTDKRELDSLHGRVALGFLIVQDIVVVLAMVVLSTVGIGSTAEEEGTSITGALTAVAVMGGIVFLIVRYAATPLTRRLAESQELLILFSIGLAAVFAAVGEYLGLGLELGGLFAGVALASTPFRDSIGSRLAPLRDFLLLFFFIVLGAQLDLAILGQNIPAAMVLSAFVLIGNPLIVLIIMGLMGYRKRTAFLAGLTVAQISEFSLIFIGLGLTLGQVTEAELSLVTLVGLITIAVSTYMITYSHKLFDLFGPYLDFFERKKPEREEEDEQKARKEPPAVILFGLSRLGGALAHRLLEAKVPALAIDYDPTLVEQWQERGLDAVYGDASDPEHLAELPLESARLIISTISHHGVDITAIDSRLTLIRTLKAEKFEGKLAVTVYQHEDMEHIRTAGADFILEPFEDAADTTMELIQEQIAGLEGKSTDS</sequence>
<feature type="transmembrane region" description="Helical" evidence="7">
    <location>
        <begin position="298"/>
        <end position="321"/>
    </location>
</feature>
<feature type="transmembrane region" description="Helical" evidence="7">
    <location>
        <begin position="151"/>
        <end position="174"/>
    </location>
</feature>
<evidence type="ECO:0000259" key="8">
    <source>
        <dbReference type="PROSITE" id="PS51201"/>
    </source>
</evidence>
<dbReference type="Gene3D" id="1.20.1530.20">
    <property type="match status" value="1"/>
</dbReference>
<dbReference type="GO" id="GO:0006813">
    <property type="term" value="P:potassium ion transport"/>
    <property type="evidence" value="ECO:0007669"/>
    <property type="project" value="InterPro"/>
</dbReference>
<feature type="transmembrane region" description="Helical" evidence="7">
    <location>
        <begin position="6"/>
        <end position="27"/>
    </location>
</feature>
<keyword evidence="5 7" id="KW-1133">Transmembrane helix</keyword>
<organism evidence="9 10">
    <name type="scientific">Polymorphobacter multimanifer</name>
    <dbReference type="NCBI Taxonomy" id="1070431"/>
    <lineage>
        <taxon>Bacteria</taxon>
        <taxon>Pseudomonadati</taxon>
        <taxon>Pseudomonadota</taxon>
        <taxon>Alphaproteobacteria</taxon>
        <taxon>Sphingomonadales</taxon>
        <taxon>Sphingosinicellaceae</taxon>
        <taxon>Polymorphobacter</taxon>
    </lineage>
</organism>
<reference evidence="9 10" key="1">
    <citation type="submission" date="2020-08" db="EMBL/GenBank/DDBJ databases">
        <title>Genomic Encyclopedia of Type Strains, Phase IV (KMG-IV): sequencing the most valuable type-strain genomes for metagenomic binning, comparative biology and taxonomic classification.</title>
        <authorList>
            <person name="Goeker M."/>
        </authorList>
    </citation>
    <scope>NUCLEOTIDE SEQUENCE [LARGE SCALE GENOMIC DNA]</scope>
    <source>
        <strain evidence="9 10">DSM 102189</strain>
    </source>
</reference>
<evidence type="ECO:0000313" key="10">
    <source>
        <dbReference type="Proteomes" id="UP000538147"/>
    </source>
</evidence>
<comment type="similarity">
    <text evidence="2">Belongs to the monovalent cation:proton antiporter 2 (CPA2) transporter (TC 2.A.37) family.</text>
</comment>
<comment type="caution">
    <text evidence="9">The sequence shown here is derived from an EMBL/GenBank/DDBJ whole genome shotgun (WGS) entry which is preliminary data.</text>
</comment>
<dbReference type="RefSeq" id="WP_184202561.1">
    <property type="nucleotide sequence ID" value="NZ_JACIIV010000032.1"/>
</dbReference>
<dbReference type="Pfam" id="PF00999">
    <property type="entry name" value="Na_H_Exchanger"/>
    <property type="match status" value="1"/>
</dbReference>
<feature type="transmembrane region" description="Helical" evidence="7">
    <location>
        <begin position="88"/>
        <end position="114"/>
    </location>
</feature>
<dbReference type="SUPFAM" id="SSF51735">
    <property type="entry name" value="NAD(P)-binding Rossmann-fold domains"/>
    <property type="match status" value="1"/>
</dbReference>
<feature type="transmembrane region" description="Helical" evidence="7">
    <location>
        <begin position="34"/>
        <end position="53"/>
    </location>
</feature>
<feature type="transmembrane region" description="Helical" evidence="7">
    <location>
        <begin position="328"/>
        <end position="348"/>
    </location>
</feature>
<feature type="transmembrane region" description="Helical" evidence="7">
    <location>
        <begin position="59"/>
        <end position="76"/>
    </location>
</feature>